<feature type="region of interest" description="Disordered" evidence="1">
    <location>
        <begin position="1"/>
        <end position="40"/>
    </location>
</feature>
<evidence type="ECO:0000256" key="1">
    <source>
        <dbReference type="SAM" id="MobiDB-lite"/>
    </source>
</evidence>
<accession>K2LST8</accession>
<sequence>MADLRRHEIVSERSKTKERYHKQSDNLKKDRETQNPLTPY</sequence>
<organism evidence="2 3">
    <name type="scientific">Helicobacter pylori R038b</name>
    <dbReference type="NCBI Taxonomy" id="1145115"/>
    <lineage>
        <taxon>Bacteria</taxon>
        <taxon>Pseudomonadati</taxon>
        <taxon>Campylobacterota</taxon>
        <taxon>Epsilonproteobacteria</taxon>
        <taxon>Campylobacterales</taxon>
        <taxon>Helicobacteraceae</taxon>
        <taxon>Helicobacter</taxon>
    </lineage>
</organism>
<feature type="compositionally biased region" description="Basic and acidic residues" evidence="1">
    <location>
        <begin position="1"/>
        <end position="33"/>
    </location>
</feature>
<evidence type="ECO:0000313" key="3">
    <source>
        <dbReference type="Proteomes" id="UP000006766"/>
    </source>
</evidence>
<comment type="caution">
    <text evidence="2">The sequence shown here is derived from an EMBL/GenBank/DDBJ whole genome shotgun (WGS) entry which is preliminary data.</text>
</comment>
<keyword evidence="2" id="KW-0547">Nucleotide-binding</keyword>
<name>K2LST8_HELPX</name>
<reference evidence="2 3" key="1">
    <citation type="journal article" date="2013" name="Pathog. Dis.">
        <title>Genome sequences of 65 Helicobacter pylori strains isolated from asymptomatic individuals and patients with gastric cancer, peptic ulcer disease, or gastritis.</title>
        <authorList>
            <person name="Blanchard T.G."/>
            <person name="Czinn S.J."/>
            <person name="Correa P."/>
            <person name="Nakazawa T."/>
            <person name="Keelan M."/>
            <person name="Morningstar L."/>
            <person name="Santana-Cruz I."/>
            <person name="Maroo A."/>
            <person name="McCracken C."/>
            <person name="Shefchek K."/>
            <person name="Daugherty S."/>
            <person name="Song Y."/>
            <person name="Fraser C.M."/>
            <person name="Fricke W.F."/>
        </authorList>
    </citation>
    <scope>NUCLEOTIDE SEQUENCE [LARGE SCALE GENOMIC DNA]</scope>
    <source>
        <strain evidence="2 3">R038b</strain>
    </source>
</reference>
<proteinExistence type="predicted"/>
<protein>
    <submittedName>
        <fullName evidence="2">Putative aBC transporter ATP-binding protein</fullName>
    </submittedName>
</protein>
<dbReference type="Proteomes" id="UP000006766">
    <property type="component" value="Unassembled WGS sequence"/>
</dbReference>
<dbReference type="AlphaFoldDB" id="K2LST8"/>
<gene>
    <name evidence="2" type="ORF">OUM_0249</name>
</gene>
<evidence type="ECO:0000313" key="2">
    <source>
        <dbReference type="EMBL" id="EKE93025.1"/>
    </source>
</evidence>
<keyword evidence="2" id="KW-0067">ATP-binding</keyword>
<dbReference type="EMBL" id="AMOV01000001">
    <property type="protein sequence ID" value="EKE93025.1"/>
    <property type="molecule type" value="Genomic_DNA"/>
</dbReference>
<dbReference type="GO" id="GO:0005524">
    <property type="term" value="F:ATP binding"/>
    <property type="evidence" value="ECO:0007669"/>
    <property type="project" value="UniProtKB-KW"/>
</dbReference>